<name>A0A369K2Q4_HYPMA</name>
<evidence type="ECO:0000256" key="1">
    <source>
        <dbReference type="SAM" id="MobiDB-lite"/>
    </source>
</evidence>
<keyword evidence="3" id="KW-1185">Reference proteome</keyword>
<protein>
    <submittedName>
        <fullName evidence="2">Uncharacterized protein</fullName>
    </submittedName>
</protein>
<feature type="region of interest" description="Disordered" evidence="1">
    <location>
        <begin position="1"/>
        <end position="21"/>
    </location>
</feature>
<sequence>MSTRAQCSVWVPPSKEPSSPKTFVPKGSQLTLKIYETKPAKSFRRPGSASIVYAIIASPSMTPEERSRTTRQLKLKMMLNDERDPSDYQNLVPHRSCSRSLVMLKQAGLPRGSQPPAPTFVMSGELISIPPQLQERRSKNIKACVHPIALIVCARASLGLVCSEPLGHISVIDIQIPPDPRFSRGRVPRLSHRNSISCSVCTGPLM</sequence>
<reference evidence="2" key="1">
    <citation type="submission" date="2018-04" db="EMBL/GenBank/DDBJ databases">
        <title>Whole genome sequencing of Hypsizygus marmoreus.</title>
        <authorList>
            <person name="Choi I.-G."/>
            <person name="Min B."/>
            <person name="Kim J.-G."/>
            <person name="Kim S."/>
            <person name="Oh Y.-L."/>
            <person name="Kong W.-S."/>
            <person name="Park H."/>
            <person name="Jeong J."/>
            <person name="Song E.-S."/>
        </authorList>
    </citation>
    <scope>NUCLEOTIDE SEQUENCE [LARGE SCALE GENOMIC DNA]</scope>
    <source>
        <strain evidence="2">51987-8</strain>
    </source>
</reference>
<comment type="caution">
    <text evidence="2">The sequence shown here is derived from an EMBL/GenBank/DDBJ whole genome shotgun (WGS) entry which is preliminary data.</text>
</comment>
<organism evidence="2 3">
    <name type="scientific">Hypsizygus marmoreus</name>
    <name type="common">White beech mushroom</name>
    <name type="synonym">Agaricus marmoreus</name>
    <dbReference type="NCBI Taxonomy" id="39966"/>
    <lineage>
        <taxon>Eukaryota</taxon>
        <taxon>Fungi</taxon>
        <taxon>Dikarya</taxon>
        <taxon>Basidiomycota</taxon>
        <taxon>Agaricomycotina</taxon>
        <taxon>Agaricomycetes</taxon>
        <taxon>Agaricomycetidae</taxon>
        <taxon>Agaricales</taxon>
        <taxon>Tricholomatineae</taxon>
        <taxon>Lyophyllaceae</taxon>
        <taxon>Hypsizygus</taxon>
    </lineage>
</organism>
<dbReference type="EMBL" id="LUEZ02000040">
    <property type="protein sequence ID" value="RDB26133.1"/>
    <property type="molecule type" value="Genomic_DNA"/>
</dbReference>
<proteinExistence type="predicted"/>
<evidence type="ECO:0000313" key="3">
    <source>
        <dbReference type="Proteomes" id="UP000076154"/>
    </source>
</evidence>
<dbReference type="InParanoid" id="A0A369K2Q4"/>
<accession>A0A369K2Q4</accession>
<dbReference type="AlphaFoldDB" id="A0A369K2Q4"/>
<evidence type="ECO:0000313" key="2">
    <source>
        <dbReference type="EMBL" id="RDB26133.1"/>
    </source>
</evidence>
<dbReference type="Proteomes" id="UP000076154">
    <property type="component" value="Unassembled WGS sequence"/>
</dbReference>
<gene>
    <name evidence="2" type="ORF">Hypma_006195</name>
</gene>